<dbReference type="RefSeq" id="WP_386737599.1">
    <property type="nucleotide sequence ID" value="NZ_JBHRXI010000048.1"/>
</dbReference>
<gene>
    <name evidence="4" type="ORF">ACFORG_21335</name>
</gene>
<keyword evidence="5" id="KW-1185">Reference proteome</keyword>
<dbReference type="EMBL" id="JBHRXI010000048">
    <property type="protein sequence ID" value="MFC3616294.1"/>
    <property type="molecule type" value="Genomic_DNA"/>
</dbReference>
<dbReference type="NCBIfam" id="TIGR01730">
    <property type="entry name" value="RND_mfp"/>
    <property type="match status" value="1"/>
</dbReference>
<comment type="caution">
    <text evidence="4">The sequence shown here is derived from an EMBL/GenBank/DDBJ whole genome shotgun (WGS) entry which is preliminary data.</text>
</comment>
<dbReference type="Proteomes" id="UP001595629">
    <property type="component" value="Unassembled WGS sequence"/>
</dbReference>
<accession>A0ABV7TNF6</accession>
<dbReference type="SUPFAM" id="SSF111369">
    <property type="entry name" value="HlyD-like secretion proteins"/>
    <property type="match status" value="1"/>
</dbReference>
<feature type="domain" description="CzcB-like barrel-sandwich hybrid" evidence="3">
    <location>
        <begin position="52"/>
        <end position="203"/>
    </location>
</feature>
<dbReference type="PANTHER" id="PTHR30469">
    <property type="entry name" value="MULTIDRUG RESISTANCE PROTEIN MDTA"/>
    <property type="match status" value="1"/>
</dbReference>
<dbReference type="Gene3D" id="2.40.30.170">
    <property type="match status" value="1"/>
</dbReference>
<sequence>MDTSSTFPSPALHLVVALWAFASYAGVSSAQTYQEGAMAPVSCLIEPDKVIRLSTPVAGIVDSVAVDRGDRVAEGQVVARLDTGLEEIAVAIARKRAADDAQIASIEAQIDFLDAQARRNEQLVKRNAVSRTQAEEARLEARLAERELDKARLEKDLAGLQLAEAEARLDQKIVRSPVDGVVMERLLNPGEYREGEAHILTIARLDQLRVEAFVPISYYDRLELGQTLTILPEAPLDTPHPAQITVIDQVFDAATATVGVRLMLDNSGFELPAGLRCELRFDDPGAVAGIER</sequence>
<evidence type="ECO:0000313" key="5">
    <source>
        <dbReference type="Proteomes" id="UP001595629"/>
    </source>
</evidence>
<evidence type="ECO:0000259" key="3">
    <source>
        <dbReference type="Pfam" id="PF25973"/>
    </source>
</evidence>
<dbReference type="Gene3D" id="1.10.287.470">
    <property type="entry name" value="Helix hairpin bin"/>
    <property type="match status" value="1"/>
</dbReference>
<feature type="coiled-coil region" evidence="2">
    <location>
        <begin position="103"/>
        <end position="170"/>
    </location>
</feature>
<dbReference type="InterPro" id="IPR058647">
    <property type="entry name" value="BSH_CzcB-like"/>
</dbReference>
<dbReference type="Pfam" id="PF25973">
    <property type="entry name" value="BSH_CzcB"/>
    <property type="match status" value="1"/>
</dbReference>
<evidence type="ECO:0000256" key="1">
    <source>
        <dbReference type="ARBA" id="ARBA00009477"/>
    </source>
</evidence>
<proteinExistence type="inferred from homology"/>
<name>A0ABV7TNF6_9RHOB</name>
<evidence type="ECO:0000256" key="2">
    <source>
        <dbReference type="SAM" id="Coils"/>
    </source>
</evidence>
<reference evidence="5" key="1">
    <citation type="journal article" date="2019" name="Int. J. Syst. Evol. Microbiol.">
        <title>The Global Catalogue of Microorganisms (GCM) 10K type strain sequencing project: providing services to taxonomists for standard genome sequencing and annotation.</title>
        <authorList>
            <consortium name="The Broad Institute Genomics Platform"/>
            <consortium name="The Broad Institute Genome Sequencing Center for Infectious Disease"/>
            <person name="Wu L."/>
            <person name="Ma J."/>
        </authorList>
    </citation>
    <scope>NUCLEOTIDE SEQUENCE [LARGE SCALE GENOMIC DNA]</scope>
    <source>
        <strain evidence="5">KCTC 42911</strain>
    </source>
</reference>
<dbReference type="InterPro" id="IPR006143">
    <property type="entry name" value="RND_pump_MFP"/>
</dbReference>
<dbReference type="PANTHER" id="PTHR30469:SF15">
    <property type="entry name" value="HLYD FAMILY OF SECRETION PROTEINS"/>
    <property type="match status" value="1"/>
</dbReference>
<comment type="similarity">
    <text evidence="1">Belongs to the membrane fusion protein (MFP) (TC 8.A.1) family.</text>
</comment>
<organism evidence="4 5">
    <name type="scientific">Lutimaribacter marinistellae</name>
    <dbReference type="NCBI Taxonomy" id="1820329"/>
    <lineage>
        <taxon>Bacteria</taxon>
        <taxon>Pseudomonadati</taxon>
        <taxon>Pseudomonadota</taxon>
        <taxon>Alphaproteobacteria</taxon>
        <taxon>Rhodobacterales</taxon>
        <taxon>Roseobacteraceae</taxon>
        <taxon>Lutimaribacter</taxon>
    </lineage>
</organism>
<evidence type="ECO:0000313" key="4">
    <source>
        <dbReference type="EMBL" id="MFC3616294.1"/>
    </source>
</evidence>
<protein>
    <submittedName>
        <fullName evidence="4">Efflux RND transporter periplasmic adaptor subunit</fullName>
    </submittedName>
</protein>
<dbReference type="Gene3D" id="2.40.50.100">
    <property type="match status" value="1"/>
</dbReference>
<keyword evidence="2" id="KW-0175">Coiled coil</keyword>